<dbReference type="Proteomes" id="UP000274920">
    <property type="component" value="Unassembled WGS sequence"/>
</dbReference>
<accession>A0A3R8LXY4</accession>
<keyword evidence="3" id="KW-1185">Reference proteome</keyword>
<evidence type="ECO:0000256" key="1">
    <source>
        <dbReference type="SAM" id="Phobius"/>
    </source>
</evidence>
<organism evidence="2 3">
    <name type="scientific">Schaedlerella arabinosiphila</name>
    <dbReference type="NCBI Taxonomy" id="2044587"/>
    <lineage>
        <taxon>Bacteria</taxon>
        <taxon>Bacillati</taxon>
        <taxon>Bacillota</taxon>
        <taxon>Clostridia</taxon>
        <taxon>Lachnospirales</taxon>
        <taxon>Lachnospiraceae</taxon>
        <taxon>Schaedlerella</taxon>
    </lineage>
</organism>
<dbReference type="InterPro" id="IPR024522">
    <property type="entry name" value="DUF3789"/>
</dbReference>
<evidence type="ECO:0000313" key="2">
    <source>
        <dbReference type="EMBL" id="RRK31647.1"/>
    </source>
</evidence>
<keyword evidence="1" id="KW-0812">Transmembrane</keyword>
<dbReference type="Pfam" id="PF12664">
    <property type="entry name" value="DUF3789"/>
    <property type="match status" value="1"/>
</dbReference>
<protein>
    <submittedName>
        <fullName evidence="2">DUF3789 domain-containing protein</fullName>
    </submittedName>
</protein>
<reference evidence="2" key="1">
    <citation type="submission" date="2018-10" db="EMBL/GenBank/DDBJ databases">
        <title>Schaedlerella arabinophila gen. nov. sp. nov., isolated from the mouse intestinal tract and comparative analysis with the genome of the closely related altered Schaedler flora strain ASF502.</title>
        <authorList>
            <person name="Miyake S."/>
            <person name="Soh M."/>
            <person name="Seedorf H."/>
        </authorList>
    </citation>
    <scope>NUCLEOTIDE SEQUENCE [LARGE SCALE GENOMIC DNA]</scope>
    <source>
        <strain evidence="2">DSM 106076</strain>
    </source>
</reference>
<name>A0A3R8LXY4_9FIRM</name>
<keyword evidence="1" id="KW-0472">Membrane</keyword>
<keyword evidence="1" id="KW-1133">Transmembrane helix</keyword>
<evidence type="ECO:0000313" key="3">
    <source>
        <dbReference type="Proteomes" id="UP000274920"/>
    </source>
</evidence>
<dbReference type="EMBL" id="RHJS01000002">
    <property type="protein sequence ID" value="RRK31647.1"/>
    <property type="molecule type" value="Genomic_DNA"/>
</dbReference>
<dbReference type="RefSeq" id="WP_125127279.1">
    <property type="nucleotide sequence ID" value="NZ_RHJS01000002.1"/>
</dbReference>
<proteinExistence type="predicted"/>
<sequence>MNIIWFFAGIMIGSMVGVVLMCLLQINRHNPENKQQ</sequence>
<dbReference type="AlphaFoldDB" id="A0A3R8LXY4"/>
<feature type="transmembrane region" description="Helical" evidence="1">
    <location>
        <begin position="6"/>
        <end position="26"/>
    </location>
</feature>
<gene>
    <name evidence="2" type="ORF">EBB54_09945</name>
</gene>
<comment type="caution">
    <text evidence="2">The sequence shown here is derived from an EMBL/GenBank/DDBJ whole genome shotgun (WGS) entry which is preliminary data.</text>
</comment>